<dbReference type="AlphaFoldDB" id="A0A3M2LF35"/>
<gene>
    <name evidence="1" type="ORF">EBN03_00030</name>
</gene>
<proteinExistence type="predicted"/>
<dbReference type="EMBL" id="RFFH01000001">
    <property type="protein sequence ID" value="RMI35676.1"/>
    <property type="molecule type" value="Genomic_DNA"/>
</dbReference>
<comment type="caution">
    <text evidence="1">The sequence shown here is derived from an EMBL/GenBank/DDBJ whole genome shotgun (WGS) entry which is preliminary data.</text>
</comment>
<evidence type="ECO:0000313" key="1">
    <source>
        <dbReference type="EMBL" id="RMI35676.1"/>
    </source>
</evidence>
<dbReference type="InterPro" id="IPR009078">
    <property type="entry name" value="Ferritin-like_SF"/>
</dbReference>
<dbReference type="OrthoDB" id="5138986at2"/>
<keyword evidence="2" id="KW-1185">Reference proteome</keyword>
<evidence type="ECO:0000313" key="2">
    <source>
        <dbReference type="Proteomes" id="UP000279275"/>
    </source>
</evidence>
<dbReference type="RefSeq" id="WP_122186652.1">
    <property type="nucleotide sequence ID" value="NZ_RFFH01000001.1"/>
</dbReference>
<dbReference type="InterPro" id="IPR012348">
    <property type="entry name" value="RNR-like"/>
</dbReference>
<dbReference type="InterPro" id="IPR025859">
    <property type="entry name" value="AurF/CmlI"/>
</dbReference>
<dbReference type="SUPFAM" id="SSF47240">
    <property type="entry name" value="Ferritin-like"/>
    <property type="match status" value="1"/>
</dbReference>
<protein>
    <submittedName>
        <fullName evidence="1">Diiron oxygenase</fullName>
    </submittedName>
</protein>
<accession>A0A3M2LF35</accession>
<dbReference type="Pfam" id="PF11583">
    <property type="entry name" value="AurF"/>
    <property type="match status" value="1"/>
</dbReference>
<dbReference type="GO" id="GO:0016491">
    <property type="term" value="F:oxidoreductase activity"/>
    <property type="evidence" value="ECO:0007669"/>
    <property type="project" value="InterPro"/>
</dbReference>
<reference evidence="1 2" key="1">
    <citation type="submission" date="2018-10" db="EMBL/GenBank/DDBJ databases">
        <title>Isolation from cow dung.</title>
        <authorList>
            <person name="Ling L."/>
        </authorList>
    </citation>
    <scope>NUCLEOTIDE SEQUENCE [LARGE SCALE GENOMIC DNA]</scope>
    <source>
        <strain evidence="1 2">NEAU-LL90</strain>
    </source>
</reference>
<sequence>MTLSVPDRSTFFGADYRDKLELLSEGSVNRKFDPYLDIDWDSEAFRIDRDDPRWVLDPELDPLGATQWYRSLPQSRQIEIGRYRLANAVRVGAAFESILIRGMMQYIFKLPHNTPEFRYCLHEMTEECNHIQMFQELVNRIGDDVEGMRPMFRRLSPWIGVAGGYAHTILFIGILGGEEPIDHYQKALIRQGVDLPPAVLRTMQIHIAEEARHISFAHEFLKVHIERMSPAGRAVCSVAFPIAMAWLVNEIMAPSKSFGEKFGIPREVMREAFWKSPQARKIRASYFDDVRTLVDDLGLLNRPAKLLWKAFGLSGDTSRYRSEPARRAA</sequence>
<name>A0A3M2LF35_9NOCA</name>
<dbReference type="Gene3D" id="1.10.620.20">
    <property type="entry name" value="Ribonucleotide Reductase, subunit A"/>
    <property type="match status" value="1"/>
</dbReference>
<organism evidence="1 2">
    <name type="scientific">Nocardia stercoris</name>
    <dbReference type="NCBI Taxonomy" id="2483361"/>
    <lineage>
        <taxon>Bacteria</taxon>
        <taxon>Bacillati</taxon>
        <taxon>Actinomycetota</taxon>
        <taxon>Actinomycetes</taxon>
        <taxon>Mycobacteriales</taxon>
        <taxon>Nocardiaceae</taxon>
        <taxon>Nocardia</taxon>
    </lineage>
</organism>
<dbReference type="Proteomes" id="UP000279275">
    <property type="component" value="Unassembled WGS sequence"/>
</dbReference>